<comment type="cofactor">
    <cofactor evidence="1">
        <name>FAD</name>
        <dbReference type="ChEBI" id="CHEBI:57692"/>
    </cofactor>
</comment>
<dbReference type="EMBL" id="JAAGXA010000006">
    <property type="protein sequence ID" value="NEN78733.1"/>
    <property type="molecule type" value="Genomic_DNA"/>
</dbReference>
<feature type="domain" description="FAD-binding FR-type" evidence="3">
    <location>
        <begin position="299"/>
        <end position="402"/>
    </location>
</feature>
<dbReference type="CDD" id="cd00322">
    <property type="entry name" value="FNR_like"/>
    <property type="match status" value="1"/>
</dbReference>
<dbReference type="SUPFAM" id="SSF63380">
    <property type="entry name" value="Riboflavin synthase domain-like"/>
    <property type="match status" value="1"/>
</dbReference>
<feature type="transmembrane region" description="Helical" evidence="2">
    <location>
        <begin position="248"/>
        <end position="269"/>
    </location>
</feature>
<organism evidence="4 5">
    <name type="scientific">Nocardioides zeae</name>
    <dbReference type="NCBI Taxonomy" id="1457234"/>
    <lineage>
        <taxon>Bacteria</taxon>
        <taxon>Bacillati</taxon>
        <taxon>Actinomycetota</taxon>
        <taxon>Actinomycetes</taxon>
        <taxon>Propionibacteriales</taxon>
        <taxon>Nocardioidaceae</taxon>
        <taxon>Nocardioides</taxon>
    </lineage>
</organism>
<accession>A0A6P0HJE7</accession>
<evidence type="ECO:0000259" key="3">
    <source>
        <dbReference type="PROSITE" id="PS51384"/>
    </source>
</evidence>
<evidence type="ECO:0000313" key="4">
    <source>
        <dbReference type="EMBL" id="NEN78733.1"/>
    </source>
</evidence>
<keyword evidence="5" id="KW-1185">Reference proteome</keyword>
<comment type="caution">
    <text evidence="4">The sequence shown here is derived from an EMBL/GenBank/DDBJ whole genome shotgun (WGS) entry which is preliminary data.</text>
</comment>
<feature type="transmembrane region" description="Helical" evidence="2">
    <location>
        <begin position="58"/>
        <end position="81"/>
    </location>
</feature>
<dbReference type="InterPro" id="IPR050415">
    <property type="entry name" value="MRET"/>
</dbReference>
<dbReference type="PRINTS" id="PR00410">
    <property type="entry name" value="PHEHYDRXLASE"/>
</dbReference>
<name>A0A6P0HJE7_9ACTN</name>
<dbReference type="AlphaFoldDB" id="A0A6P0HJE7"/>
<dbReference type="InterPro" id="IPR001433">
    <property type="entry name" value="OxRdtase_FAD/NAD-bd"/>
</dbReference>
<dbReference type="PANTHER" id="PTHR47354">
    <property type="entry name" value="NADH OXIDOREDUCTASE HCR"/>
    <property type="match status" value="1"/>
</dbReference>
<dbReference type="Gene3D" id="3.40.50.80">
    <property type="entry name" value="Nucleotide-binding domain of ferredoxin-NADP reductase (FNR) module"/>
    <property type="match status" value="1"/>
</dbReference>
<dbReference type="Gene3D" id="2.40.30.10">
    <property type="entry name" value="Translation factors"/>
    <property type="match status" value="1"/>
</dbReference>
<feature type="transmembrane region" description="Helical" evidence="2">
    <location>
        <begin position="27"/>
        <end position="46"/>
    </location>
</feature>
<dbReference type="InterPro" id="IPR017927">
    <property type="entry name" value="FAD-bd_FR_type"/>
</dbReference>
<proteinExistence type="predicted"/>
<keyword evidence="2" id="KW-0472">Membrane</keyword>
<feature type="transmembrane region" description="Helical" evidence="2">
    <location>
        <begin position="217"/>
        <end position="236"/>
    </location>
</feature>
<feature type="transmembrane region" description="Helical" evidence="2">
    <location>
        <begin position="275"/>
        <end position="296"/>
    </location>
</feature>
<reference evidence="4 5" key="1">
    <citation type="journal article" date="2014" name="Int. J. Syst. Evol. Microbiol.">
        <title>Nocardioides zeae sp. nov., isolated from the stem of Zea mays.</title>
        <authorList>
            <person name="Glaeser S.P."/>
            <person name="McInroy J.A."/>
            <person name="Busse H.J."/>
            <person name="Kampfer P."/>
        </authorList>
    </citation>
    <scope>NUCLEOTIDE SEQUENCE [LARGE SCALE GENOMIC DNA]</scope>
    <source>
        <strain evidence="4 5">JCM 30728</strain>
    </source>
</reference>
<dbReference type="SUPFAM" id="SSF52343">
    <property type="entry name" value="Ferredoxin reductase-like, C-terminal NADP-linked domain"/>
    <property type="match status" value="1"/>
</dbReference>
<feature type="transmembrane region" description="Helical" evidence="2">
    <location>
        <begin position="166"/>
        <end position="184"/>
    </location>
</feature>
<feature type="transmembrane region" description="Helical" evidence="2">
    <location>
        <begin position="136"/>
        <end position="154"/>
    </location>
</feature>
<evidence type="ECO:0000256" key="2">
    <source>
        <dbReference type="SAM" id="Phobius"/>
    </source>
</evidence>
<feature type="transmembrane region" description="Helical" evidence="2">
    <location>
        <begin position="191"/>
        <end position="211"/>
    </location>
</feature>
<evidence type="ECO:0000256" key="1">
    <source>
        <dbReference type="ARBA" id="ARBA00001974"/>
    </source>
</evidence>
<dbReference type="RefSeq" id="WP_163772267.1">
    <property type="nucleotide sequence ID" value="NZ_JAAGXA010000006.1"/>
</dbReference>
<dbReference type="GO" id="GO:0016491">
    <property type="term" value="F:oxidoreductase activity"/>
    <property type="evidence" value="ECO:0007669"/>
    <property type="project" value="InterPro"/>
</dbReference>
<dbReference type="PROSITE" id="PS51384">
    <property type="entry name" value="FAD_FR"/>
    <property type="match status" value="1"/>
</dbReference>
<feature type="transmembrane region" description="Helical" evidence="2">
    <location>
        <begin position="93"/>
        <end position="124"/>
    </location>
</feature>
<gene>
    <name evidence="4" type="ORF">G3T38_10625</name>
</gene>
<evidence type="ECO:0000313" key="5">
    <source>
        <dbReference type="Proteomes" id="UP000468687"/>
    </source>
</evidence>
<dbReference type="InterPro" id="IPR017938">
    <property type="entry name" value="Riboflavin_synthase-like_b-brl"/>
</dbReference>
<sequence length="530" mass="55433">MSTPTTLTTGPGAVTGRLDAALGRLPMYRVVTLLLGLLAAYALLLIGTDRLLVGFTTVGAAALTLVVAVAAAVLSNAAIALPLGVRPHTESSVITGLLLFFLLLPAADLEGLVWVAATAVAASASKYVIAVRGRHVVNPAAAGVVIVFTVHHFWQQGAGIANGWWIANEAMVVPVALAALVVLWRTRKVALGLVFALLGSGLVVLGQVNLGSTLSDALTFAFVSSPAIFLAGFMLSEPLTLPPRRAQQLGVAVLAAVVYAWPSFQSIFVLDPPTYWFYTLKSELALVLSGAVAFWLGQRGGVRLHLTGRRRVAGDVWELSFAPRRPVRFAPGQYLELAAPHRGVDRRGVRRAFSIVSPAGADEVAVALRVPEPCSSFKSALLATEVGSRLTATAVGGDFVLPRGDRPLLLVAGGIGVTPFLSQLRSPGATDRDVVLVYGVPDPDDVAYRDELAATGVPVVLVAPGAPRDLPAGWRHVDAPYVTADLVADAVADLGERAAYVSGPPAMVAALRGGLRRRAAKVRTDAFAGY</sequence>
<dbReference type="PANTHER" id="PTHR47354:SF5">
    <property type="entry name" value="PROTEIN RFBI"/>
    <property type="match status" value="1"/>
</dbReference>
<dbReference type="Pfam" id="PF00175">
    <property type="entry name" value="NAD_binding_1"/>
    <property type="match status" value="1"/>
</dbReference>
<keyword evidence="2" id="KW-0812">Transmembrane</keyword>
<dbReference type="InterPro" id="IPR039261">
    <property type="entry name" value="FNR_nucleotide-bd"/>
</dbReference>
<dbReference type="Proteomes" id="UP000468687">
    <property type="component" value="Unassembled WGS sequence"/>
</dbReference>
<protein>
    <recommendedName>
        <fullName evidence="3">FAD-binding FR-type domain-containing protein</fullName>
    </recommendedName>
</protein>
<keyword evidence="2" id="KW-1133">Transmembrane helix</keyword>